<dbReference type="RefSeq" id="WP_102842551.1">
    <property type="nucleotide sequence ID" value="NZ_PDZR01000002.1"/>
</dbReference>
<dbReference type="SMART" id="SM00474">
    <property type="entry name" value="35EXOc"/>
    <property type="match status" value="1"/>
</dbReference>
<dbReference type="Gene3D" id="1.10.150.80">
    <property type="entry name" value="HRDC domain"/>
    <property type="match status" value="1"/>
</dbReference>
<dbReference type="InterPro" id="IPR002562">
    <property type="entry name" value="3'-5'_exonuclease_dom"/>
</dbReference>
<evidence type="ECO:0000313" key="9">
    <source>
        <dbReference type="Proteomes" id="UP000236286"/>
    </source>
</evidence>
<dbReference type="GO" id="GO:0008408">
    <property type="term" value="F:3'-5' exonuclease activity"/>
    <property type="evidence" value="ECO:0007669"/>
    <property type="project" value="InterPro"/>
</dbReference>
<dbReference type="PROSITE" id="PS50967">
    <property type="entry name" value="HRDC"/>
    <property type="match status" value="1"/>
</dbReference>
<reference evidence="8 9" key="1">
    <citation type="submission" date="2017-10" db="EMBL/GenBank/DDBJ databases">
        <title>Genome announcement of Methylocella silvestris TVC from permafrost.</title>
        <authorList>
            <person name="Wang J."/>
            <person name="Geng K."/>
            <person name="Ul-Haque F."/>
            <person name="Crombie A.T."/>
            <person name="Street L.E."/>
            <person name="Wookey P.A."/>
            <person name="Murrell J.C."/>
            <person name="Pratscher J."/>
        </authorList>
    </citation>
    <scope>NUCLEOTIDE SEQUENCE [LARGE SCALE GENOMIC DNA]</scope>
    <source>
        <strain evidence="8 9">TVC</strain>
    </source>
</reference>
<dbReference type="PANTHER" id="PTHR47649:SF1">
    <property type="entry name" value="RIBONUCLEASE D"/>
    <property type="match status" value="1"/>
</dbReference>
<dbReference type="InterPro" id="IPR006292">
    <property type="entry name" value="RNase_D"/>
</dbReference>
<comment type="subcellular location">
    <subcellularLocation>
        <location evidence="6">Cytoplasm</location>
    </subcellularLocation>
</comment>
<dbReference type="NCBIfam" id="TIGR01388">
    <property type="entry name" value="rnd"/>
    <property type="match status" value="1"/>
</dbReference>
<dbReference type="OrthoDB" id="9800549at2"/>
<dbReference type="Proteomes" id="UP000236286">
    <property type="component" value="Unassembled WGS sequence"/>
</dbReference>
<keyword evidence="3 6" id="KW-0540">Nuclease</keyword>
<dbReference type="CDD" id="cd06142">
    <property type="entry name" value="RNaseD_exo"/>
    <property type="match status" value="1"/>
</dbReference>
<keyword evidence="5 6" id="KW-0269">Exonuclease</keyword>
<dbReference type="Pfam" id="PF01612">
    <property type="entry name" value="DNA_pol_A_exo1"/>
    <property type="match status" value="1"/>
</dbReference>
<dbReference type="Gene3D" id="3.30.420.10">
    <property type="entry name" value="Ribonuclease H-like superfamily/Ribonuclease H"/>
    <property type="match status" value="1"/>
</dbReference>
<dbReference type="GO" id="GO:0000166">
    <property type="term" value="F:nucleotide binding"/>
    <property type="evidence" value="ECO:0007669"/>
    <property type="project" value="InterPro"/>
</dbReference>
<dbReference type="EC" id="3.1.13.5" evidence="6"/>
<comment type="catalytic activity">
    <reaction evidence="6">
        <text>Exonucleolytic cleavage that removes extra residues from the 3'-terminus of tRNA to produce 5'-mononucleotides.</text>
        <dbReference type="EC" id="3.1.13.5"/>
    </reaction>
</comment>
<comment type="caution">
    <text evidence="8">The sequence shown here is derived from an EMBL/GenBank/DDBJ whole genome shotgun (WGS) entry which is preliminary data.</text>
</comment>
<feature type="domain" description="HRDC" evidence="7">
    <location>
        <begin position="208"/>
        <end position="289"/>
    </location>
</feature>
<dbReference type="GO" id="GO:0033890">
    <property type="term" value="F:ribonuclease D activity"/>
    <property type="evidence" value="ECO:0007669"/>
    <property type="project" value="UniProtKB-UniRule"/>
</dbReference>
<evidence type="ECO:0000256" key="4">
    <source>
        <dbReference type="ARBA" id="ARBA00022801"/>
    </source>
</evidence>
<name>A0A2J7TKQ6_METSI</name>
<dbReference type="HAMAP" id="MF_01899">
    <property type="entry name" value="RNase_D"/>
    <property type="match status" value="1"/>
</dbReference>
<dbReference type="EMBL" id="PDZR01000002">
    <property type="protein sequence ID" value="PNG27356.1"/>
    <property type="molecule type" value="Genomic_DNA"/>
</dbReference>
<protein>
    <recommendedName>
        <fullName evidence="6">Ribonuclease D</fullName>
        <shortName evidence="6">RNase D</shortName>
        <ecNumber evidence="6">3.1.13.5</ecNumber>
    </recommendedName>
</protein>
<evidence type="ECO:0000256" key="3">
    <source>
        <dbReference type="ARBA" id="ARBA00022722"/>
    </source>
</evidence>
<comment type="cofactor">
    <cofactor evidence="6">
        <name>a divalent metal cation</name>
        <dbReference type="ChEBI" id="CHEBI:60240"/>
    </cofactor>
</comment>
<dbReference type="GO" id="GO:0005737">
    <property type="term" value="C:cytoplasm"/>
    <property type="evidence" value="ECO:0007669"/>
    <property type="project" value="UniProtKB-SubCell"/>
</dbReference>
<dbReference type="InterPro" id="IPR002121">
    <property type="entry name" value="HRDC_dom"/>
</dbReference>
<proteinExistence type="inferred from homology"/>
<dbReference type="PANTHER" id="PTHR47649">
    <property type="entry name" value="RIBONUCLEASE D"/>
    <property type="match status" value="1"/>
</dbReference>
<gene>
    <name evidence="6 8" type="primary">rnd</name>
    <name evidence="8" type="ORF">CR492_03810</name>
</gene>
<sequence>MSLITTTEALADVCRRLATHAFVTVDTEFLRETTFWPKLCVVQLASADEAVAVDALADGLDLAPLFALMADPAIVKVFHAARQDLEIVWNLAKIIPAPLFDTQVAAMVCGFGDQVSYGDLVQTVCKVSLDKSSRFTDWSRRPLLPAQVDYAIADVTYLRDIYAILQGKLKETGRLGWLSDEMALLTSPATYEQHPDNAWERFRNRVRKPRDLGVLMEVAGWREAEAQARDVPRSRILKDDVLIELALAAPRTADALGNLRAFPRGMERSRAGVDILAAIERGLARDPKTLPKLERDRRTGGNGATVELLKVLLRQISESHGVAAKMIANVEDLEAIAADDNAKVAALTGWRRDLFGLKALELKHGRLALTVERGRVVMLEWQEAPEEAAQPAAPEAATG</sequence>
<dbReference type="InterPro" id="IPR044876">
    <property type="entry name" value="HRDC_dom_sf"/>
</dbReference>
<dbReference type="GO" id="GO:0003676">
    <property type="term" value="F:nucleic acid binding"/>
    <property type="evidence" value="ECO:0007669"/>
    <property type="project" value="InterPro"/>
</dbReference>
<comment type="similarity">
    <text evidence="6">Belongs to the RNase D family.</text>
</comment>
<evidence type="ECO:0000256" key="5">
    <source>
        <dbReference type="ARBA" id="ARBA00022839"/>
    </source>
</evidence>
<comment type="function">
    <text evidence="6">Exonuclease involved in the 3' processing of various precursor tRNAs. Initiates hydrolysis at the 3'-terminus of an RNA molecule and releases 5'-mononucleotides.</text>
</comment>
<evidence type="ECO:0000256" key="6">
    <source>
        <dbReference type="HAMAP-Rule" id="MF_01899"/>
    </source>
</evidence>
<evidence type="ECO:0000256" key="1">
    <source>
        <dbReference type="ARBA" id="ARBA00022490"/>
    </source>
</evidence>
<dbReference type="InterPro" id="IPR036397">
    <property type="entry name" value="RNaseH_sf"/>
</dbReference>
<dbReference type="InterPro" id="IPR051086">
    <property type="entry name" value="RNase_D-like"/>
</dbReference>
<dbReference type="SUPFAM" id="SSF47819">
    <property type="entry name" value="HRDC-like"/>
    <property type="match status" value="2"/>
</dbReference>
<dbReference type="InterPro" id="IPR010997">
    <property type="entry name" value="HRDC-like_sf"/>
</dbReference>
<organism evidence="8 9">
    <name type="scientific">Methylocella silvestris</name>
    <dbReference type="NCBI Taxonomy" id="199596"/>
    <lineage>
        <taxon>Bacteria</taxon>
        <taxon>Pseudomonadati</taxon>
        <taxon>Pseudomonadota</taxon>
        <taxon>Alphaproteobacteria</taxon>
        <taxon>Hyphomicrobiales</taxon>
        <taxon>Beijerinckiaceae</taxon>
        <taxon>Methylocella</taxon>
    </lineage>
</organism>
<dbReference type="SUPFAM" id="SSF53098">
    <property type="entry name" value="Ribonuclease H-like"/>
    <property type="match status" value="1"/>
</dbReference>
<dbReference type="AlphaFoldDB" id="A0A2J7TKQ6"/>
<keyword evidence="2 6" id="KW-0819">tRNA processing</keyword>
<dbReference type="InterPro" id="IPR012337">
    <property type="entry name" value="RNaseH-like_sf"/>
</dbReference>
<evidence type="ECO:0000259" key="7">
    <source>
        <dbReference type="PROSITE" id="PS50967"/>
    </source>
</evidence>
<dbReference type="Pfam" id="PF00570">
    <property type="entry name" value="HRDC"/>
    <property type="match status" value="1"/>
</dbReference>
<dbReference type="GO" id="GO:0042780">
    <property type="term" value="P:tRNA 3'-end processing"/>
    <property type="evidence" value="ECO:0007669"/>
    <property type="project" value="UniProtKB-UniRule"/>
</dbReference>
<keyword evidence="4 6" id="KW-0378">Hydrolase</keyword>
<accession>A0A2J7TKQ6</accession>
<keyword evidence="1 6" id="KW-0963">Cytoplasm</keyword>
<evidence type="ECO:0000256" key="2">
    <source>
        <dbReference type="ARBA" id="ARBA00022694"/>
    </source>
</evidence>
<evidence type="ECO:0000313" key="8">
    <source>
        <dbReference type="EMBL" id="PNG27356.1"/>
    </source>
</evidence>